<dbReference type="GO" id="GO:0005576">
    <property type="term" value="C:extracellular region"/>
    <property type="evidence" value="ECO:0007669"/>
    <property type="project" value="UniProtKB-SubCell"/>
</dbReference>
<evidence type="ECO:0000313" key="8">
    <source>
        <dbReference type="Proteomes" id="UP000029121"/>
    </source>
</evidence>
<evidence type="ECO:0000313" key="7">
    <source>
        <dbReference type="EMBL" id="EOA38667.1"/>
    </source>
</evidence>
<dbReference type="PANTHER" id="PTHR33920">
    <property type="entry name" value="THIONIN-2.1-RELATED"/>
    <property type="match status" value="1"/>
</dbReference>
<comment type="subcellular location">
    <subcellularLocation>
        <location evidence="1">Secreted</location>
    </subcellularLocation>
</comment>
<keyword evidence="8" id="KW-1185">Reference proteome</keyword>
<dbReference type="SUPFAM" id="SSF57429">
    <property type="entry name" value="Crambin-like"/>
    <property type="match status" value="1"/>
</dbReference>
<evidence type="ECO:0000256" key="3">
    <source>
        <dbReference type="ARBA" id="ARBA00022525"/>
    </source>
</evidence>
<dbReference type="InterPro" id="IPR001010">
    <property type="entry name" value="Thionin"/>
</dbReference>
<dbReference type="PANTHER" id="PTHR33920:SF2">
    <property type="entry name" value="THIONIN-2.1-RELATED"/>
    <property type="match status" value="1"/>
</dbReference>
<dbReference type="GO" id="GO:0006952">
    <property type="term" value="P:defense response"/>
    <property type="evidence" value="ECO:0007669"/>
    <property type="project" value="UniProtKB-KW"/>
</dbReference>
<evidence type="ECO:0000256" key="1">
    <source>
        <dbReference type="ARBA" id="ARBA00004613"/>
    </source>
</evidence>
<comment type="similarity">
    <text evidence="2">Belongs to the plant thionin (TC 1.C.44) family.</text>
</comment>
<keyword evidence="4" id="KW-0800">Toxin</keyword>
<accession>R0GRV0</accession>
<dbReference type="PROSITE" id="PS00271">
    <property type="entry name" value="THIONIN"/>
    <property type="match status" value="1"/>
</dbReference>
<reference evidence="8" key="1">
    <citation type="journal article" date="2013" name="Nat. Genet.">
        <title>The Capsella rubella genome and the genomic consequences of rapid mating system evolution.</title>
        <authorList>
            <person name="Slotte T."/>
            <person name="Hazzouri K.M."/>
            <person name="Agren J.A."/>
            <person name="Koenig D."/>
            <person name="Maumus F."/>
            <person name="Guo Y.L."/>
            <person name="Steige K."/>
            <person name="Platts A.E."/>
            <person name="Escobar J.S."/>
            <person name="Newman L.K."/>
            <person name="Wang W."/>
            <person name="Mandakova T."/>
            <person name="Vello E."/>
            <person name="Smith L.M."/>
            <person name="Henz S.R."/>
            <person name="Steffen J."/>
            <person name="Takuno S."/>
            <person name="Brandvain Y."/>
            <person name="Coop G."/>
            <person name="Andolfatto P."/>
            <person name="Hu T.T."/>
            <person name="Blanchette M."/>
            <person name="Clark R.M."/>
            <person name="Quesneville H."/>
            <person name="Nordborg M."/>
            <person name="Gaut B.S."/>
            <person name="Lysak M.A."/>
            <person name="Jenkins J."/>
            <person name="Grimwood J."/>
            <person name="Chapman J."/>
            <person name="Prochnik S."/>
            <person name="Shu S."/>
            <person name="Rokhsar D."/>
            <person name="Schmutz J."/>
            <person name="Weigel D."/>
            <person name="Wright S.I."/>
        </authorList>
    </citation>
    <scope>NUCLEOTIDE SEQUENCE [LARGE SCALE GENOMIC DNA]</scope>
    <source>
        <strain evidence="8">cv. Monte Gargano</strain>
    </source>
</reference>
<evidence type="ECO:0000256" key="2">
    <source>
        <dbReference type="ARBA" id="ARBA00009872"/>
    </source>
</evidence>
<dbReference type="AlphaFoldDB" id="R0GRV0"/>
<dbReference type="Gene3D" id="3.30.1350.10">
    <property type="entry name" value="Thionin-like"/>
    <property type="match status" value="1"/>
</dbReference>
<dbReference type="GO" id="GO:0090729">
    <property type="term" value="F:toxin activity"/>
    <property type="evidence" value="ECO:0007669"/>
    <property type="project" value="UniProtKB-KW"/>
</dbReference>
<evidence type="ECO:0000256" key="4">
    <source>
        <dbReference type="ARBA" id="ARBA00022656"/>
    </source>
</evidence>
<name>R0GRV0_9BRAS</name>
<dbReference type="Proteomes" id="UP000029121">
    <property type="component" value="Unassembled WGS sequence"/>
</dbReference>
<evidence type="ECO:0000256" key="5">
    <source>
        <dbReference type="ARBA" id="ARBA00022821"/>
    </source>
</evidence>
<evidence type="ECO:0000256" key="6">
    <source>
        <dbReference type="ARBA" id="ARBA00023157"/>
    </source>
</evidence>
<dbReference type="InterPro" id="IPR036391">
    <property type="entry name" value="Thionin-like_sf"/>
</dbReference>
<evidence type="ECO:0008006" key="9">
    <source>
        <dbReference type="Google" id="ProtNLM"/>
    </source>
</evidence>
<keyword evidence="6" id="KW-1015">Disulfide bond</keyword>
<dbReference type="Pfam" id="PF00321">
    <property type="entry name" value="Thionin"/>
    <property type="match status" value="1"/>
</dbReference>
<keyword evidence="5" id="KW-0611">Plant defense</keyword>
<protein>
    <recommendedName>
        <fullName evidence="9">Acidic protein</fullName>
    </recommendedName>
</protein>
<proteinExistence type="inferred from homology"/>
<gene>
    <name evidence="7" type="ORF">CARUB_v10010605mg</name>
</gene>
<organism evidence="7 8">
    <name type="scientific">Capsella rubella</name>
    <dbReference type="NCBI Taxonomy" id="81985"/>
    <lineage>
        <taxon>Eukaryota</taxon>
        <taxon>Viridiplantae</taxon>
        <taxon>Streptophyta</taxon>
        <taxon>Embryophyta</taxon>
        <taxon>Tracheophyta</taxon>
        <taxon>Spermatophyta</taxon>
        <taxon>Magnoliopsida</taxon>
        <taxon>eudicotyledons</taxon>
        <taxon>Gunneridae</taxon>
        <taxon>Pentapetalae</taxon>
        <taxon>rosids</taxon>
        <taxon>malvids</taxon>
        <taxon>Brassicales</taxon>
        <taxon>Brassicaceae</taxon>
        <taxon>Camelineae</taxon>
        <taxon>Capsella</taxon>
    </lineage>
</organism>
<keyword evidence="3" id="KW-0964">Secreted</keyword>
<dbReference type="EMBL" id="KB870805">
    <property type="protein sequence ID" value="EOA38667.1"/>
    <property type="molecule type" value="Genomic_DNA"/>
</dbReference>
<sequence>MSLVIAQIQVEAKICCPSQNARTAYTVCYYTPKIPNSFCLYTTGCTKVSDNGRCPSGSIYSRLESSVTQGGNVNEYCKLGCASSVCSAMTTLNNSDASEIVNGAAEKCTEACSILCTKGFVKPSLETS</sequence>